<evidence type="ECO:0000256" key="1">
    <source>
        <dbReference type="SAM" id="MobiDB-lite"/>
    </source>
</evidence>
<organism evidence="2">
    <name type="scientific">Tanacetum cinerariifolium</name>
    <name type="common">Dalmatian daisy</name>
    <name type="synonym">Chrysanthemum cinerariifolium</name>
    <dbReference type="NCBI Taxonomy" id="118510"/>
    <lineage>
        <taxon>Eukaryota</taxon>
        <taxon>Viridiplantae</taxon>
        <taxon>Streptophyta</taxon>
        <taxon>Embryophyta</taxon>
        <taxon>Tracheophyta</taxon>
        <taxon>Spermatophyta</taxon>
        <taxon>Magnoliopsida</taxon>
        <taxon>eudicotyledons</taxon>
        <taxon>Gunneridae</taxon>
        <taxon>Pentapetalae</taxon>
        <taxon>asterids</taxon>
        <taxon>campanulids</taxon>
        <taxon>Asterales</taxon>
        <taxon>Asteraceae</taxon>
        <taxon>Asteroideae</taxon>
        <taxon>Anthemideae</taxon>
        <taxon>Anthemidinae</taxon>
        <taxon>Tanacetum</taxon>
    </lineage>
</organism>
<reference evidence="2" key="1">
    <citation type="journal article" date="2019" name="Sci. Rep.">
        <title>Draft genome of Tanacetum cinerariifolium, the natural source of mosquito coil.</title>
        <authorList>
            <person name="Yamashiro T."/>
            <person name="Shiraishi A."/>
            <person name="Satake H."/>
            <person name="Nakayama K."/>
        </authorList>
    </citation>
    <scope>NUCLEOTIDE SEQUENCE</scope>
</reference>
<sequence>MPPRIRTLSAGRPVAESRGGGTGKRIGRGERGRAPRGGNDKRVDELNGQGNDQGLGANGNVKGVNKNVKGVNGGVGEAPDFSKIIA</sequence>
<proteinExistence type="predicted"/>
<evidence type="ECO:0000313" key="2">
    <source>
        <dbReference type="EMBL" id="GEU34455.1"/>
    </source>
</evidence>
<dbReference type="EMBL" id="BKCJ010000578">
    <property type="protein sequence ID" value="GEU34455.1"/>
    <property type="molecule type" value="Genomic_DNA"/>
</dbReference>
<feature type="region of interest" description="Disordered" evidence="1">
    <location>
        <begin position="1"/>
        <end position="61"/>
    </location>
</feature>
<comment type="caution">
    <text evidence="2">The sequence shown here is derived from an EMBL/GenBank/DDBJ whole genome shotgun (WGS) entry which is preliminary data.</text>
</comment>
<protein>
    <submittedName>
        <fullName evidence="2">Uncharacterized protein</fullName>
    </submittedName>
</protein>
<gene>
    <name evidence="2" type="ORF">Tci_006433</name>
</gene>
<feature type="compositionally biased region" description="Basic and acidic residues" evidence="1">
    <location>
        <begin position="27"/>
        <end position="45"/>
    </location>
</feature>
<accession>A0A6L2JEW7</accession>
<name>A0A6L2JEW7_TANCI</name>
<dbReference type="AlphaFoldDB" id="A0A6L2JEW7"/>